<dbReference type="EMBL" id="RZGK01000002">
    <property type="protein sequence ID" value="KAF9700922.1"/>
    <property type="molecule type" value="Genomic_DNA"/>
</dbReference>
<evidence type="ECO:0000259" key="1">
    <source>
        <dbReference type="Pfam" id="PF12937"/>
    </source>
</evidence>
<dbReference type="SUPFAM" id="SSF52047">
    <property type="entry name" value="RNI-like"/>
    <property type="match status" value="1"/>
</dbReference>
<dbReference type="AlphaFoldDB" id="A0A8H7JD68"/>
<gene>
    <name evidence="2" type="ORF">EKO04_000105</name>
</gene>
<dbReference type="InterPro" id="IPR032675">
    <property type="entry name" value="LRR_dom_sf"/>
</dbReference>
<name>A0A8H7JD68_9PLEO</name>
<proteinExistence type="predicted"/>
<comment type="caution">
    <text evidence="2">The sequence shown here is derived from an EMBL/GenBank/DDBJ whole genome shotgun (WGS) entry which is preliminary data.</text>
</comment>
<dbReference type="InterPro" id="IPR001810">
    <property type="entry name" value="F-box_dom"/>
</dbReference>
<evidence type="ECO:0000313" key="3">
    <source>
        <dbReference type="Proteomes" id="UP000651452"/>
    </source>
</evidence>
<reference evidence="2" key="1">
    <citation type="submission" date="2018-12" db="EMBL/GenBank/DDBJ databases">
        <authorList>
            <person name="Syme R.A."/>
            <person name="Farfan-Caceres L."/>
            <person name="Lichtenzveig J."/>
        </authorList>
    </citation>
    <scope>NUCLEOTIDE SEQUENCE</scope>
    <source>
        <strain evidence="2">Al4</strain>
    </source>
</reference>
<dbReference type="Pfam" id="PF12937">
    <property type="entry name" value="F-box-like"/>
    <property type="match status" value="1"/>
</dbReference>
<dbReference type="OrthoDB" id="3674914at2759"/>
<sequence length="474" mass="53078">MGLNALPNELLLEVCRYLSGDPASLSALARVSRKIQPCAFEVLMNNCTIDLSSGDTQIIHNVMAHLFSLAHNVTVPPPNVAIESTGSLLVDDLVKHASKFKTLKLCVADRHGITSTVSGPVLTKYMSAVQVLERATMYGAKSWKSKFTRGKMEDLLRFLLRVTRHIYTLEMESSLYWMGQTEMKGMCPALHTLKLVGITNKSLSRNCCYFVRLPTLRQLEFARMSLTHSTLLFLGTQLYVTTLRFVDCWVATMTLGKAIRACRTLETFEYSLSAEHCPQLNLTVHQYSLYDLISVLATNHKDTLKHLTILDLDAQVGDLCHEPDALSQFTVLKTLAINHDHLHPRRVDNAHATCSCYRLAYITPATVLLSLPPSLQKLELQVCNKTFITGTLLDVLQNMQTAGALPNLCTVKTVFERTRAPPSDEERQVLRFLRHSLNGRGRSRAMQDAALRVPRVQLVQVEPALVPQLRPSKI</sequence>
<evidence type="ECO:0000313" key="2">
    <source>
        <dbReference type="EMBL" id="KAF9700922.1"/>
    </source>
</evidence>
<dbReference type="Gene3D" id="3.80.10.10">
    <property type="entry name" value="Ribonuclease Inhibitor"/>
    <property type="match status" value="1"/>
</dbReference>
<keyword evidence="3" id="KW-1185">Reference proteome</keyword>
<feature type="domain" description="F-box" evidence="1">
    <location>
        <begin position="4"/>
        <end position="40"/>
    </location>
</feature>
<reference evidence="2" key="2">
    <citation type="submission" date="2020-09" db="EMBL/GenBank/DDBJ databases">
        <title>Reference genome assembly for Australian Ascochyta lentis isolate Al4.</title>
        <authorList>
            <person name="Lee R.C."/>
            <person name="Farfan-Caceres L.M."/>
            <person name="Debler J.W."/>
            <person name="Williams A.H."/>
            <person name="Henares B.M."/>
        </authorList>
    </citation>
    <scope>NUCLEOTIDE SEQUENCE</scope>
    <source>
        <strain evidence="2">Al4</strain>
    </source>
</reference>
<organism evidence="2 3">
    <name type="scientific">Ascochyta lentis</name>
    <dbReference type="NCBI Taxonomy" id="205686"/>
    <lineage>
        <taxon>Eukaryota</taxon>
        <taxon>Fungi</taxon>
        <taxon>Dikarya</taxon>
        <taxon>Ascomycota</taxon>
        <taxon>Pezizomycotina</taxon>
        <taxon>Dothideomycetes</taxon>
        <taxon>Pleosporomycetidae</taxon>
        <taxon>Pleosporales</taxon>
        <taxon>Pleosporineae</taxon>
        <taxon>Didymellaceae</taxon>
        <taxon>Ascochyta</taxon>
    </lineage>
</organism>
<accession>A0A8H7JD68</accession>
<protein>
    <recommendedName>
        <fullName evidence="1">F-box domain-containing protein</fullName>
    </recommendedName>
</protein>
<dbReference type="Proteomes" id="UP000651452">
    <property type="component" value="Unassembled WGS sequence"/>
</dbReference>